<accession>A0A815VDQ8</accession>
<dbReference type="EMBL" id="CAJNOT010010519">
    <property type="protein sequence ID" value="CAF1530712.1"/>
    <property type="molecule type" value="Genomic_DNA"/>
</dbReference>
<comment type="caution">
    <text evidence="1">The sequence shown here is derived from an EMBL/GenBank/DDBJ whole genome shotgun (WGS) entry which is preliminary data.</text>
</comment>
<sequence length="286" mass="34158">MEKIDSQLKSLTIVLKEFPLFSFDQFLYNNNNCDELINSINNFNELSNQINFIEIFIVFSNALFFQEKETELLQCLVRNTEQLDIINEFLSIYQHNLILIKFDKNNFNTLTKSIEKIERILIQNPRSYLTDIIFHFSLIVEKIKIKYSITPDKNDILDEIHRSHDLHRLINFHGSISYDKKIFTYDIVQQIDAFYTLYDSVLLEDIFNNLSIYPDLNILSNNRKIQKFLQWIINQYKNFDYKGTEIILNTTEKLLENLPNNHLSNILQFLQLIFDYKITKLKDNIS</sequence>
<evidence type="ECO:0000313" key="1">
    <source>
        <dbReference type="EMBL" id="CAF1530712.1"/>
    </source>
</evidence>
<protein>
    <submittedName>
        <fullName evidence="1">Uncharacterized protein</fullName>
    </submittedName>
</protein>
<evidence type="ECO:0000313" key="2">
    <source>
        <dbReference type="Proteomes" id="UP000663864"/>
    </source>
</evidence>
<name>A0A815VDQ8_9BILA</name>
<reference evidence="1" key="1">
    <citation type="submission" date="2021-02" db="EMBL/GenBank/DDBJ databases">
        <authorList>
            <person name="Nowell W R."/>
        </authorList>
    </citation>
    <scope>NUCLEOTIDE SEQUENCE</scope>
</reference>
<proteinExistence type="predicted"/>
<dbReference type="AlphaFoldDB" id="A0A815VDQ8"/>
<gene>
    <name evidence="1" type="ORF">ZHD862_LOCUS38728</name>
</gene>
<organism evidence="1 2">
    <name type="scientific">Rotaria sordida</name>
    <dbReference type="NCBI Taxonomy" id="392033"/>
    <lineage>
        <taxon>Eukaryota</taxon>
        <taxon>Metazoa</taxon>
        <taxon>Spiralia</taxon>
        <taxon>Gnathifera</taxon>
        <taxon>Rotifera</taxon>
        <taxon>Eurotatoria</taxon>
        <taxon>Bdelloidea</taxon>
        <taxon>Philodinida</taxon>
        <taxon>Philodinidae</taxon>
        <taxon>Rotaria</taxon>
    </lineage>
</organism>
<dbReference type="Proteomes" id="UP000663864">
    <property type="component" value="Unassembled WGS sequence"/>
</dbReference>